<protein>
    <recommendedName>
        <fullName evidence="4">Leucine-binding protein domain-containing protein</fullName>
    </recommendedName>
</protein>
<dbReference type="EMBL" id="APHR01000029">
    <property type="protein sequence ID" value="EMR13239.1"/>
    <property type="molecule type" value="Genomic_DNA"/>
</dbReference>
<organism evidence="2 3">
    <name type="scientific">Methylophaga lonarensis MPL</name>
    <dbReference type="NCBI Taxonomy" id="1286106"/>
    <lineage>
        <taxon>Bacteria</taxon>
        <taxon>Pseudomonadati</taxon>
        <taxon>Pseudomonadota</taxon>
        <taxon>Gammaproteobacteria</taxon>
        <taxon>Thiotrichales</taxon>
        <taxon>Piscirickettsiaceae</taxon>
        <taxon>Methylophaga</taxon>
    </lineage>
</organism>
<dbReference type="SUPFAM" id="SSF53822">
    <property type="entry name" value="Periplasmic binding protein-like I"/>
    <property type="match status" value="1"/>
</dbReference>
<dbReference type="PATRIC" id="fig|1286106.3.peg.1224"/>
<evidence type="ECO:0000313" key="2">
    <source>
        <dbReference type="EMBL" id="EMR13239.1"/>
    </source>
</evidence>
<reference evidence="2 3" key="1">
    <citation type="journal article" date="2013" name="Genome Announc.">
        <title>Draft Genome Sequence of Methylophaga lonarensis MPLT, a Haloalkaliphilic (Non-Methane-Utilizing) Methylotroph.</title>
        <authorList>
            <person name="Shetty S.A."/>
            <person name="Marathe N.P."/>
            <person name="Munot H."/>
            <person name="Antony C.P."/>
            <person name="Dhotre D.P."/>
            <person name="Murrell J.C."/>
            <person name="Shouche Y.S."/>
        </authorList>
    </citation>
    <scope>NUCLEOTIDE SEQUENCE [LARGE SCALE GENOMIC DNA]</scope>
    <source>
        <strain evidence="2 3">MPL</strain>
    </source>
</reference>
<dbReference type="eggNOG" id="COG0683">
    <property type="taxonomic scope" value="Bacteria"/>
</dbReference>
<dbReference type="AlphaFoldDB" id="M7PS44"/>
<sequence length="268" mass="29288">MKLKKLLASAFCGALLIPAATMADVLEVTLHYAGPESGSAWKGVQQGVDEANLQGQFLGQNYQIQVVNPDDIDSIEDITVLLMATDEETMLNIAQHERLSNVAVFNLTSGSDALREACQPNLLSTIVSDSMKQDALAQWQERNPDTPVSAQAWHEDFEKFAARQLNNRFSRAHGVPMDDEAWAGWAASKMVTDSIARTQNLDSSDMLTYLKTEIAFDGQKGDGMTFRENGQLRQIILLIDEANEIVAEAPLRGVSGGLDSLGQNNSCQ</sequence>
<dbReference type="Gene3D" id="3.40.50.2300">
    <property type="match status" value="1"/>
</dbReference>
<feature type="chain" id="PRO_5004083031" description="Leucine-binding protein domain-containing protein" evidence="1">
    <location>
        <begin position="24"/>
        <end position="268"/>
    </location>
</feature>
<comment type="caution">
    <text evidence="2">The sequence shown here is derived from an EMBL/GenBank/DDBJ whole genome shotgun (WGS) entry which is preliminary data.</text>
</comment>
<dbReference type="STRING" id="1286106.MPL1_06074"/>
<name>M7PS44_9GAMM</name>
<feature type="signal peptide" evidence="1">
    <location>
        <begin position="1"/>
        <end position="23"/>
    </location>
</feature>
<evidence type="ECO:0000256" key="1">
    <source>
        <dbReference type="SAM" id="SignalP"/>
    </source>
</evidence>
<evidence type="ECO:0000313" key="3">
    <source>
        <dbReference type="Proteomes" id="UP000012019"/>
    </source>
</evidence>
<keyword evidence="3" id="KW-1185">Reference proteome</keyword>
<proteinExistence type="predicted"/>
<gene>
    <name evidence="2" type="ORF">MPL1_06074</name>
</gene>
<accession>M7PS44</accession>
<dbReference type="RefSeq" id="WP_009726218.1">
    <property type="nucleotide sequence ID" value="NZ_APHR01000029.1"/>
</dbReference>
<keyword evidence="1" id="KW-0732">Signal</keyword>
<dbReference type="Proteomes" id="UP000012019">
    <property type="component" value="Unassembled WGS sequence"/>
</dbReference>
<dbReference type="InterPro" id="IPR028082">
    <property type="entry name" value="Peripla_BP_I"/>
</dbReference>
<evidence type="ECO:0008006" key="4">
    <source>
        <dbReference type="Google" id="ProtNLM"/>
    </source>
</evidence>